<keyword evidence="1" id="KW-0732">Signal</keyword>
<accession>A0AAE8N8E2</accession>
<dbReference type="InterPro" id="IPR011058">
    <property type="entry name" value="Cyanovirin-N"/>
</dbReference>
<keyword evidence="4" id="KW-1185">Reference proteome</keyword>
<reference evidence="3" key="1">
    <citation type="submission" date="2018-03" db="EMBL/GenBank/DDBJ databases">
        <authorList>
            <person name="Guldener U."/>
        </authorList>
    </citation>
    <scope>NUCLEOTIDE SEQUENCE</scope>
</reference>
<dbReference type="Pfam" id="PF08881">
    <property type="entry name" value="CVNH"/>
    <property type="match status" value="1"/>
</dbReference>
<dbReference type="InterPro" id="IPR036673">
    <property type="entry name" value="Cyanovirin-N_sf"/>
</dbReference>
<dbReference type="Proteomes" id="UP001187682">
    <property type="component" value="Unassembled WGS sequence"/>
</dbReference>
<protein>
    <recommendedName>
        <fullName evidence="2">Cyanovirin-N domain-containing protein</fullName>
    </recommendedName>
</protein>
<name>A0AAE8N8E2_9PEZI</name>
<sequence length="157" mass="17905">MKLITLALLFITGSLAGNVIDWGNPTPPGEFAYKRWCPHPRIRNAGTNDDRDWVYEATCSPTVDSYIRDLTDYTIHLDNCVMNAHGVLKWRKGGGMSKYCEDCIIFEKEDSTGREEWLQCTCFAPGEGETTVGTRSRINLFEFMYYTLEKGLICDVR</sequence>
<evidence type="ECO:0000313" key="4">
    <source>
        <dbReference type="Proteomes" id="UP001187682"/>
    </source>
</evidence>
<comment type="caution">
    <text evidence="3">The sequence shown here is derived from an EMBL/GenBank/DDBJ whole genome shotgun (WGS) entry which is preliminary data.</text>
</comment>
<dbReference type="AlphaFoldDB" id="A0AAE8N8E2"/>
<evidence type="ECO:0000259" key="2">
    <source>
        <dbReference type="Pfam" id="PF08881"/>
    </source>
</evidence>
<dbReference type="Gene3D" id="2.30.60.10">
    <property type="entry name" value="Cyanovirin-N"/>
    <property type="match status" value="1"/>
</dbReference>
<proteinExistence type="predicted"/>
<feature type="chain" id="PRO_5042190156" description="Cyanovirin-N domain-containing protein" evidence="1">
    <location>
        <begin position="17"/>
        <end position="157"/>
    </location>
</feature>
<evidence type="ECO:0000313" key="3">
    <source>
        <dbReference type="EMBL" id="SPO07253.1"/>
    </source>
</evidence>
<organism evidence="3 4">
    <name type="scientific">Cephalotrichum gorgonifer</name>
    <dbReference type="NCBI Taxonomy" id="2041049"/>
    <lineage>
        <taxon>Eukaryota</taxon>
        <taxon>Fungi</taxon>
        <taxon>Dikarya</taxon>
        <taxon>Ascomycota</taxon>
        <taxon>Pezizomycotina</taxon>
        <taxon>Sordariomycetes</taxon>
        <taxon>Hypocreomycetidae</taxon>
        <taxon>Microascales</taxon>
        <taxon>Microascaceae</taxon>
        <taxon>Cephalotrichum</taxon>
    </lineage>
</organism>
<dbReference type="SUPFAM" id="SSF51322">
    <property type="entry name" value="Cyanovirin-N"/>
    <property type="match status" value="1"/>
</dbReference>
<feature type="signal peptide" evidence="1">
    <location>
        <begin position="1"/>
        <end position="16"/>
    </location>
</feature>
<feature type="domain" description="Cyanovirin-N" evidence="2">
    <location>
        <begin position="52"/>
        <end position="142"/>
    </location>
</feature>
<dbReference type="EMBL" id="ONZQ02000019">
    <property type="protein sequence ID" value="SPO07253.1"/>
    <property type="molecule type" value="Genomic_DNA"/>
</dbReference>
<gene>
    <name evidence="3" type="ORF">DNG_09947</name>
</gene>
<evidence type="ECO:0000256" key="1">
    <source>
        <dbReference type="SAM" id="SignalP"/>
    </source>
</evidence>